<evidence type="ECO:0000313" key="3">
    <source>
        <dbReference type="Proteomes" id="UP000239539"/>
    </source>
</evidence>
<evidence type="ECO:0000259" key="1">
    <source>
        <dbReference type="Pfam" id="PF22522"/>
    </source>
</evidence>
<evidence type="ECO:0000313" key="2">
    <source>
        <dbReference type="EMBL" id="PRO68026.1"/>
    </source>
</evidence>
<organism evidence="2 3">
    <name type="scientific">Alteromonas gracilis</name>
    <dbReference type="NCBI Taxonomy" id="1479524"/>
    <lineage>
        <taxon>Bacteria</taxon>
        <taxon>Pseudomonadati</taxon>
        <taxon>Pseudomonadota</taxon>
        <taxon>Gammaproteobacteria</taxon>
        <taxon>Alteromonadales</taxon>
        <taxon>Alteromonadaceae</taxon>
        <taxon>Alteromonas/Salinimonas group</taxon>
        <taxon>Alteromonas</taxon>
    </lineage>
</organism>
<proteinExistence type="predicted"/>
<sequence>MQEVILKLGGEGETLSLIGTRGTDGLRKYHIQTSSEALSELLSESDRLPSSKQQRQIKVSSWKKACDLLEQYPSWYKLHPIDIHPDFASKIHKLFSTKNDSSIHHNTIKDISRPDNTSNTDTKLHVNTQLNSISIDKIKELYEQYYALIKLEIEEFGVKATEVRHLIGRIGEFYCALKVGGALASRANQHGFDVISKHGKTISVKATAQVNGFVAISASTANLADELMLIQYTAGKLNIVYYGSMEPALDSARHYPEKMRFELDIGSARKLESYKSKVSDI</sequence>
<dbReference type="RefSeq" id="WP_105932141.1">
    <property type="nucleotide sequence ID" value="NZ_PVNO01000028.1"/>
</dbReference>
<reference evidence="3" key="1">
    <citation type="journal article" date="2020" name="Int. J. Syst. Evol. Microbiol.">
        <title>Alteromonas alba sp. nov., a marine bacterium isolated from the seawater of the West Pacific Ocean.</title>
        <authorList>
            <person name="Sun C."/>
            <person name="Wu Y.-H."/>
            <person name="Xamxidin M."/>
            <person name="Cheng H."/>
            <person name="Xu X.-W."/>
        </authorList>
    </citation>
    <scope>NUCLEOTIDE SEQUENCE [LARGE SCALE GENOMIC DNA]</scope>
    <source>
        <strain evidence="3">9a2</strain>
    </source>
</reference>
<dbReference type="EMBL" id="PVNO01000028">
    <property type="protein sequence ID" value="PRO68026.1"/>
    <property type="molecule type" value="Genomic_DNA"/>
</dbReference>
<dbReference type="Proteomes" id="UP000239539">
    <property type="component" value="Unassembled WGS sequence"/>
</dbReference>
<gene>
    <name evidence="2" type="ORF">C6Y39_15465</name>
</gene>
<comment type="caution">
    <text evidence="2">The sequence shown here is derived from an EMBL/GenBank/DDBJ whole genome shotgun (WGS) entry which is preliminary data.</text>
</comment>
<dbReference type="InterPro" id="IPR054267">
    <property type="entry name" value="DUF6998"/>
</dbReference>
<protein>
    <recommendedName>
        <fullName evidence="1">DUF6998 domain-containing protein</fullName>
    </recommendedName>
</protein>
<keyword evidence="3" id="KW-1185">Reference proteome</keyword>
<dbReference type="Pfam" id="PF22522">
    <property type="entry name" value="DUF6998"/>
    <property type="match status" value="1"/>
</dbReference>
<name>A0ABX5CNW5_9ALTE</name>
<accession>A0ABX5CNW5</accession>
<feature type="domain" description="DUF6998" evidence="1">
    <location>
        <begin position="155"/>
        <end position="272"/>
    </location>
</feature>